<proteinExistence type="predicted"/>
<dbReference type="EMBL" id="UASS01000037">
    <property type="protein sequence ID" value="SPX62288.1"/>
    <property type="molecule type" value="Genomic_DNA"/>
</dbReference>
<evidence type="ECO:0000313" key="1">
    <source>
        <dbReference type="EMBL" id="SPX62288.1"/>
    </source>
</evidence>
<sequence>MAIQKLNSDEIYAILYLLAIKLPFKSDYAKMISALHYLYFNN</sequence>
<reference evidence="1 2" key="1">
    <citation type="submission" date="2018-06" db="EMBL/GenBank/DDBJ databases">
        <authorList>
            <consortium name="Pathogen Informatics"/>
            <person name="Doyle S."/>
        </authorList>
    </citation>
    <scope>NUCLEOTIDE SEQUENCE [LARGE SCALE GENOMIC DNA]</scope>
    <source>
        <strain evidence="1 2">NCTC12022</strain>
    </source>
</reference>
<organism evidence="1 2">
    <name type="scientific">Legionella feeleii</name>
    <dbReference type="NCBI Taxonomy" id="453"/>
    <lineage>
        <taxon>Bacteria</taxon>
        <taxon>Pseudomonadati</taxon>
        <taxon>Pseudomonadota</taxon>
        <taxon>Gammaproteobacteria</taxon>
        <taxon>Legionellales</taxon>
        <taxon>Legionellaceae</taxon>
        <taxon>Legionella</taxon>
    </lineage>
</organism>
<accession>A0A2X1QTL5</accession>
<gene>
    <name evidence="1" type="ORF">NCTC12022_03046</name>
</gene>
<protein>
    <submittedName>
        <fullName evidence="1">Uncharacterized protein</fullName>
    </submittedName>
</protein>
<evidence type="ECO:0000313" key="2">
    <source>
        <dbReference type="Proteomes" id="UP000251942"/>
    </source>
</evidence>
<dbReference type="AlphaFoldDB" id="A0A2X1QTL5"/>
<name>A0A2X1QTL5_9GAMM</name>
<dbReference type="Proteomes" id="UP000251942">
    <property type="component" value="Unassembled WGS sequence"/>
</dbReference>